<comment type="caution">
    <text evidence="2">The sequence shown here is derived from an EMBL/GenBank/DDBJ whole genome shotgun (WGS) entry which is preliminary data.</text>
</comment>
<name>A0AAV2T3T4_CALDB</name>
<keyword evidence="1" id="KW-0472">Membrane</keyword>
<protein>
    <submittedName>
        <fullName evidence="2">Uncharacterized protein</fullName>
    </submittedName>
</protein>
<evidence type="ECO:0000256" key="1">
    <source>
        <dbReference type="SAM" id="Phobius"/>
    </source>
</evidence>
<organism evidence="2 3">
    <name type="scientific">Calicophoron daubneyi</name>
    <name type="common">Rumen fluke</name>
    <name type="synonym">Paramphistomum daubneyi</name>
    <dbReference type="NCBI Taxonomy" id="300641"/>
    <lineage>
        <taxon>Eukaryota</taxon>
        <taxon>Metazoa</taxon>
        <taxon>Spiralia</taxon>
        <taxon>Lophotrochozoa</taxon>
        <taxon>Platyhelminthes</taxon>
        <taxon>Trematoda</taxon>
        <taxon>Digenea</taxon>
        <taxon>Plagiorchiida</taxon>
        <taxon>Pronocephalata</taxon>
        <taxon>Paramphistomoidea</taxon>
        <taxon>Paramphistomidae</taxon>
        <taxon>Calicophoron</taxon>
    </lineage>
</organism>
<dbReference type="Proteomes" id="UP001497525">
    <property type="component" value="Unassembled WGS sequence"/>
</dbReference>
<accession>A0AAV2T3T4</accession>
<evidence type="ECO:0000313" key="3">
    <source>
        <dbReference type="Proteomes" id="UP001497525"/>
    </source>
</evidence>
<keyword evidence="1" id="KW-0812">Transmembrane</keyword>
<dbReference type="EMBL" id="CAXLJL010000057">
    <property type="protein sequence ID" value="CAL5130177.1"/>
    <property type="molecule type" value="Genomic_DNA"/>
</dbReference>
<proteinExistence type="predicted"/>
<reference evidence="2" key="1">
    <citation type="submission" date="2024-06" db="EMBL/GenBank/DDBJ databases">
        <authorList>
            <person name="Liu X."/>
            <person name="Lenzi L."/>
            <person name="Haldenby T S."/>
            <person name="Uol C."/>
        </authorList>
    </citation>
    <scope>NUCLEOTIDE SEQUENCE</scope>
</reference>
<keyword evidence="1" id="KW-1133">Transmembrane helix</keyword>
<evidence type="ECO:0000313" key="2">
    <source>
        <dbReference type="EMBL" id="CAL5130177.1"/>
    </source>
</evidence>
<sequence>MQPIESIQPYFSNSDESLPCCDAEEHFQPRRDAQSVVAMGSNSTCVSCMRLRQHHQRRLRSKHLKQLFPEPVVERQTNILRPKLIPTCIGLLTVLVVLLGLGIAVFRSHKDSTWCRPSLVKVHRRIRYRLTQNGGG</sequence>
<feature type="transmembrane region" description="Helical" evidence="1">
    <location>
        <begin position="84"/>
        <end position="106"/>
    </location>
</feature>
<gene>
    <name evidence="2" type="ORF">CDAUBV1_LOCUS1615</name>
</gene>
<dbReference type="AlphaFoldDB" id="A0AAV2T3T4"/>